<keyword evidence="3" id="KW-1185">Reference proteome</keyword>
<evidence type="ECO:0000259" key="1">
    <source>
        <dbReference type="PROSITE" id="PS51704"/>
    </source>
</evidence>
<proteinExistence type="predicted"/>
<dbReference type="PROSITE" id="PS51704">
    <property type="entry name" value="GP_PDE"/>
    <property type="match status" value="1"/>
</dbReference>
<accession>A0A7T8B9C7</accession>
<dbReference type="RefSeq" id="WP_215626787.1">
    <property type="nucleotide sequence ID" value="NZ_CP067089.2"/>
</dbReference>
<protein>
    <submittedName>
        <fullName evidence="2">Glycerophosphodiester phosphodiesterase</fullName>
    </submittedName>
</protein>
<name>A0A7T8B9C7_9SPIR</name>
<dbReference type="PANTHER" id="PTHR46211">
    <property type="entry name" value="GLYCEROPHOSPHORYL DIESTER PHOSPHODIESTERASE"/>
    <property type="match status" value="1"/>
</dbReference>
<dbReference type="EMBL" id="CP067089">
    <property type="protein sequence ID" value="QQO09484.1"/>
    <property type="molecule type" value="Genomic_DNA"/>
</dbReference>
<feature type="domain" description="GP-PDE" evidence="1">
    <location>
        <begin position="13"/>
        <end position="256"/>
    </location>
</feature>
<evidence type="ECO:0000313" key="2">
    <source>
        <dbReference type="EMBL" id="QQO09484.1"/>
    </source>
</evidence>
<dbReference type="PANTHER" id="PTHR46211:SF14">
    <property type="entry name" value="GLYCEROPHOSPHODIESTER PHOSPHODIESTERASE"/>
    <property type="match status" value="1"/>
</dbReference>
<dbReference type="Gene3D" id="3.20.20.190">
    <property type="entry name" value="Phosphatidylinositol (PI) phosphodiesterase"/>
    <property type="match status" value="1"/>
</dbReference>
<dbReference type="InterPro" id="IPR017946">
    <property type="entry name" value="PLC-like_Pdiesterase_TIM-brl"/>
</dbReference>
<dbReference type="SUPFAM" id="SSF51695">
    <property type="entry name" value="PLC-like phosphodiesterases"/>
    <property type="match status" value="1"/>
</dbReference>
<dbReference type="InterPro" id="IPR030395">
    <property type="entry name" value="GP_PDE_dom"/>
</dbReference>
<organism evidence="2 3">
    <name type="scientific">Breznakiella homolactica</name>
    <dbReference type="NCBI Taxonomy" id="2798577"/>
    <lineage>
        <taxon>Bacteria</taxon>
        <taxon>Pseudomonadati</taxon>
        <taxon>Spirochaetota</taxon>
        <taxon>Spirochaetia</taxon>
        <taxon>Spirochaetales</taxon>
        <taxon>Breznakiellaceae</taxon>
        <taxon>Breznakiella</taxon>
    </lineage>
</organism>
<reference evidence="2" key="1">
    <citation type="submission" date="2021-01" db="EMBL/GenBank/DDBJ databases">
        <title>Description of Breznakiella homolactica.</title>
        <authorList>
            <person name="Song Y."/>
            <person name="Brune A."/>
        </authorList>
    </citation>
    <scope>NUCLEOTIDE SEQUENCE</scope>
    <source>
        <strain evidence="2">RmG30</strain>
    </source>
</reference>
<dbReference type="KEGG" id="bhc:JFL75_00755"/>
<gene>
    <name evidence="2" type="ORF">JFL75_00755</name>
</gene>
<sequence>MNRIALLPDHPRPLLFAHRGCSSLAPENTMAAFKTARELHIPGIELDTHVCASGELIVAHDDTFERTAGDPRIVEQLTLDEIRSIDVGSFFAPAFKNERVPLLKDVLEEFCPAMYIDIEMKTRKIRNDPLPGLLANLLKTMGDRVTNSVTVSSFNPMAIRAFRGMRTGIPTAVIWGDDKGVPPLLRHGEGRWIAGCDYLKPQYAQVSRFSRFWLSKLGRRPMAAWTVDDPSVARKLAALGTEGIITNRPQDMPAEWRLQGAGK</sequence>
<dbReference type="Proteomes" id="UP000595917">
    <property type="component" value="Chromosome"/>
</dbReference>
<dbReference type="AlphaFoldDB" id="A0A7T8B9C7"/>
<evidence type="ECO:0000313" key="3">
    <source>
        <dbReference type="Proteomes" id="UP000595917"/>
    </source>
</evidence>
<dbReference type="GO" id="GO:0008081">
    <property type="term" value="F:phosphoric diester hydrolase activity"/>
    <property type="evidence" value="ECO:0007669"/>
    <property type="project" value="InterPro"/>
</dbReference>
<dbReference type="Pfam" id="PF03009">
    <property type="entry name" value="GDPD"/>
    <property type="match status" value="1"/>
</dbReference>
<dbReference type="GO" id="GO:0006629">
    <property type="term" value="P:lipid metabolic process"/>
    <property type="evidence" value="ECO:0007669"/>
    <property type="project" value="InterPro"/>
</dbReference>